<dbReference type="EMBL" id="CP021920">
    <property type="protein sequence ID" value="ASB89068.1"/>
    <property type="molecule type" value="Genomic_DNA"/>
</dbReference>
<gene>
    <name evidence="1" type="ORF">S101395_02561</name>
</gene>
<accession>A0ABM6LIA5</accession>
<sequence length="49" mass="5697">MNEIINHFCILWLTNQMSLNLELSQCLLIIDIKPTKPINQVGLMIFLIL</sequence>
<protein>
    <submittedName>
        <fullName evidence="1">Uncharacterized protein</fullName>
    </submittedName>
</protein>
<keyword evidence="2" id="KW-1185">Reference proteome</keyword>
<reference evidence="1 2" key="1">
    <citation type="submission" date="2017-06" db="EMBL/GenBank/DDBJ databases">
        <title>Genome sequence of Bacillus sonorensis strain SRCM101395.</title>
        <authorList>
            <person name="Cho S.H."/>
        </authorList>
    </citation>
    <scope>NUCLEOTIDE SEQUENCE [LARGE SCALE GENOMIC DNA]</scope>
    <source>
        <strain evidence="1 2">SRCM101395</strain>
    </source>
</reference>
<evidence type="ECO:0000313" key="2">
    <source>
        <dbReference type="Proteomes" id="UP000196877"/>
    </source>
</evidence>
<proteinExistence type="predicted"/>
<dbReference type="Proteomes" id="UP000196877">
    <property type="component" value="Chromosome"/>
</dbReference>
<name>A0ABM6LIA5_9BACI</name>
<evidence type="ECO:0000313" key="1">
    <source>
        <dbReference type="EMBL" id="ASB89068.1"/>
    </source>
</evidence>
<organism evidence="1 2">
    <name type="scientific">Bacillus sonorensis</name>
    <dbReference type="NCBI Taxonomy" id="119858"/>
    <lineage>
        <taxon>Bacteria</taxon>
        <taxon>Bacillati</taxon>
        <taxon>Bacillota</taxon>
        <taxon>Bacilli</taxon>
        <taxon>Bacillales</taxon>
        <taxon>Bacillaceae</taxon>
        <taxon>Bacillus</taxon>
    </lineage>
</organism>